<accession>A0A366HPC8</accession>
<feature type="transmembrane region" description="Helical" evidence="1">
    <location>
        <begin position="7"/>
        <end position="26"/>
    </location>
</feature>
<evidence type="ECO:0000313" key="2">
    <source>
        <dbReference type="EMBL" id="RBP45221.1"/>
    </source>
</evidence>
<evidence type="ECO:0000313" key="3">
    <source>
        <dbReference type="Proteomes" id="UP000253426"/>
    </source>
</evidence>
<sequence>MKRKLKYALLAGALLLLVVIAMWPYIHYKLIAMRLASAINENKGGLAHASTVDLAIGPYDPPRTVLDVLWEFATSEGKLPNERTVASSVLLLMASNQWSLQTGSTYSGDDWEKAFQDLLQRHSASEANSSPAARELLTELKKMKEKDGEAKGDNP</sequence>
<keyword evidence="1" id="KW-0812">Transmembrane</keyword>
<reference evidence="2 3" key="1">
    <citation type="submission" date="2018-06" db="EMBL/GenBank/DDBJ databases">
        <title>Genomic Encyclopedia of Type Strains, Phase IV (KMG-IV): sequencing the most valuable type-strain genomes for metagenomic binning, comparative biology and taxonomic classification.</title>
        <authorList>
            <person name="Goeker M."/>
        </authorList>
    </citation>
    <scope>NUCLEOTIDE SEQUENCE [LARGE SCALE GENOMIC DNA]</scope>
    <source>
        <strain evidence="2 3">DSM 25532</strain>
    </source>
</reference>
<keyword evidence="1" id="KW-0472">Membrane</keyword>
<keyword evidence="3" id="KW-1185">Reference proteome</keyword>
<keyword evidence="1" id="KW-1133">Transmembrane helix</keyword>
<dbReference type="AlphaFoldDB" id="A0A366HPC8"/>
<protein>
    <submittedName>
        <fullName evidence="2">Uncharacterized protein</fullName>
    </submittedName>
</protein>
<dbReference type="Proteomes" id="UP000253426">
    <property type="component" value="Unassembled WGS sequence"/>
</dbReference>
<dbReference type="RefSeq" id="WP_113958353.1">
    <property type="nucleotide sequence ID" value="NZ_QNRR01000003.1"/>
</dbReference>
<proteinExistence type="predicted"/>
<evidence type="ECO:0000256" key="1">
    <source>
        <dbReference type="SAM" id="Phobius"/>
    </source>
</evidence>
<organism evidence="2 3">
    <name type="scientific">Roseimicrobium gellanilyticum</name>
    <dbReference type="NCBI Taxonomy" id="748857"/>
    <lineage>
        <taxon>Bacteria</taxon>
        <taxon>Pseudomonadati</taxon>
        <taxon>Verrucomicrobiota</taxon>
        <taxon>Verrucomicrobiia</taxon>
        <taxon>Verrucomicrobiales</taxon>
        <taxon>Verrucomicrobiaceae</taxon>
        <taxon>Roseimicrobium</taxon>
    </lineage>
</organism>
<dbReference type="EMBL" id="QNRR01000003">
    <property type="protein sequence ID" value="RBP45221.1"/>
    <property type="molecule type" value="Genomic_DNA"/>
</dbReference>
<gene>
    <name evidence="2" type="ORF">DES53_103219</name>
</gene>
<name>A0A366HPC8_9BACT</name>
<comment type="caution">
    <text evidence="2">The sequence shown here is derived from an EMBL/GenBank/DDBJ whole genome shotgun (WGS) entry which is preliminary data.</text>
</comment>